<gene>
    <name evidence="1" type="ORF">DFR76_10527</name>
</gene>
<organism evidence="1 2">
    <name type="scientific">Nocardia pseudobrasiliensis</name>
    <dbReference type="NCBI Taxonomy" id="45979"/>
    <lineage>
        <taxon>Bacteria</taxon>
        <taxon>Bacillati</taxon>
        <taxon>Actinomycetota</taxon>
        <taxon>Actinomycetes</taxon>
        <taxon>Mycobacteriales</taxon>
        <taxon>Nocardiaceae</taxon>
        <taxon>Nocardia</taxon>
    </lineage>
</organism>
<dbReference type="AlphaFoldDB" id="A0A370I4R8"/>
<proteinExistence type="predicted"/>
<dbReference type="EMBL" id="QQBC01000005">
    <property type="protein sequence ID" value="RDI65712.1"/>
    <property type="molecule type" value="Genomic_DNA"/>
</dbReference>
<protein>
    <submittedName>
        <fullName evidence="1">Uncharacterized protein</fullName>
    </submittedName>
</protein>
<evidence type="ECO:0000313" key="2">
    <source>
        <dbReference type="Proteomes" id="UP000254869"/>
    </source>
</evidence>
<name>A0A370I4R8_9NOCA</name>
<dbReference type="STRING" id="1210086.GCA_001613105_04076"/>
<sequence>MPTKPELEIWGNEHLIVITTDTRSCVFTIAHGPEIRTTQPVIGDSDGEFELVFRISRHSIHDRAQASEILTPAA</sequence>
<evidence type="ECO:0000313" key="1">
    <source>
        <dbReference type="EMBL" id="RDI65712.1"/>
    </source>
</evidence>
<comment type="caution">
    <text evidence="1">The sequence shown here is derived from an EMBL/GenBank/DDBJ whole genome shotgun (WGS) entry which is preliminary data.</text>
</comment>
<accession>A0A370I4R8</accession>
<dbReference type="Proteomes" id="UP000254869">
    <property type="component" value="Unassembled WGS sequence"/>
</dbReference>
<dbReference type="RefSeq" id="WP_067999908.1">
    <property type="nucleotide sequence ID" value="NZ_QQBC01000005.1"/>
</dbReference>
<keyword evidence="2" id="KW-1185">Reference proteome</keyword>
<reference evidence="1 2" key="1">
    <citation type="submission" date="2018-07" db="EMBL/GenBank/DDBJ databases">
        <title>Genomic Encyclopedia of Type Strains, Phase IV (KMG-IV): sequencing the most valuable type-strain genomes for metagenomic binning, comparative biology and taxonomic classification.</title>
        <authorList>
            <person name="Goeker M."/>
        </authorList>
    </citation>
    <scope>NUCLEOTIDE SEQUENCE [LARGE SCALE GENOMIC DNA]</scope>
    <source>
        <strain evidence="1 2">DSM 44290</strain>
    </source>
</reference>